<evidence type="ECO:0000256" key="1">
    <source>
        <dbReference type="SAM" id="MobiDB-lite"/>
    </source>
</evidence>
<proteinExistence type="predicted"/>
<keyword evidence="2" id="KW-0732">Signal</keyword>
<evidence type="ECO:0000256" key="2">
    <source>
        <dbReference type="SAM" id="SignalP"/>
    </source>
</evidence>
<organism evidence="3 4">
    <name type="scientific">Venturia nashicola</name>
    <dbReference type="NCBI Taxonomy" id="86259"/>
    <lineage>
        <taxon>Eukaryota</taxon>
        <taxon>Fungi</taxon>
        <taxon>Dikarya</taxon>
        <taxon>Ascomycota</taxon>
        <taxon>Pezizomycotina</taxon>
        <taxon>Dothideomycetes</taxon>
        <taxon>Pleosporomycetidae</taxon>
        <taxon>Venturiales</taxon>
        <taxon>Venturiaceae</taxon>
        <taxon>Venturia</taxon>
    </lineage>
</organism>
<reference evidence="3 4" key="1">
    <citation type="submission" date="2019-04" db="EMBL/GenBank/DDBJ databases">
        <title>High contiguity whole genome sequence and gene annotation resource for two Venturia nashicola isolates.</title>
        <authorList>
            <person name="Prokchorchik M."/>
            <person name="Won K."/>
            <person name="Lee Y."/>
            <person name="Choi E.D."/>
            <person name="Segonzac C."/>
            <person name="Sohn K.H."/>
        </authorList>
    </citation>
    <scope>NUCLEOTIDE SEQUENCE [LARGE SCALE GENOMIC DNA]</scope>
    <source>
        <strain evidence="3 4">PRI2</strain>
    </source>
</reference>
<evidence type="ECO:0000313" key="4">
    <source>
        <dbReference type="Proteomes" id="UP000298493"/>
    </source>
</evidence>
<feature type="region of interest" description="Disordered" evidence="1">
    <location>
        <begin position="247"/>
        <end position="361"/>
    </location>
</feature>
<dbReference type="AlphaFoldDB" id="A0A4Z1NI66"/>
<accession>A0A4Z1NI66</accession>
<feature type="chain" id="PRO_5021408381" evidence="2">
    <location>
        <begin position="22"/>
        <end position="361"/>
    </location>
</feature>
<evidence type="ECO:0000313" key="3">
    <source>
        <dbReference type="EMBL" id="TID14249.1"/>
    </source>
</evidence>
<feature type="compositionally biased region" description="Polar residues" evidence="1">
    <location>
        <begin position="351"/>
        <end position="361"/>
    </location>
</feature>
<name>A0A4Z1NI66_9PEZI</name>
<feature type="signal peptide" evidence="2">
    <location>
        <begin position="1"/>
        <end position="21"/>
    </location>
</feature>
<feature type="compositionally biased region" description="Acidic residues" evidence="1">
    <location>
        <begin position="336"/>
        <end position="349"/>
    </location>
</feature>
<protein>
    <submittedName>
        <fullName evidence="3">Uncharacterized protein</fullName>
    </submittedName>
</protein>
<keyword evidence="4" id="KW-1185">Reference proteome</keyword>
<dbReference type="Proteomes" id="UP000298493">
    <property type="component" value="Unassembled WGS sequence"/>
</dbReference>
<feature type="compositionally biased region" description="Pro residues" evidence="1">
    <location>
        <begin position="287"/>
        <end position="312"/>
    </location>
</feature>
<sequence length="361" mass="39276">MRTPTLLAIVLAACRCGIVLGLGQMFGTEMMTSVKPVPEAYDVASVARANGTVTRDTECKNCPYGNCINFGWLPAGLTAPFQCFTQGENVGNTKVWLRYAIGTRQDEFCYVSTFDMEPGKGDFTVDLPYCGTKSEISFYLPSQKVKTLLYTECSLCPWRDCEGLKFYQSGATLEVNCQVNDGWNQLGPLHPEGTRKYYRTLDNCYVSVTTIEDLAQKAPATPQTAARPANLMQESLPYCGPVPHLKAVNRPGLTEDSPPIPPIPKSATPPFPAVAPISSPAQKLQPPRKPANQKPPTPPKPATQRPPPPPKPGTHKPVAAEPPMPLRNTAEITPGEADEEDESDDEEEAPTQLTGRTLLSN</sequence>
<comment type="caution">
    <text evidence="3">The sequence shown here is derived from an EMBL/GenBank/DDBJ whole genome shotgun (WGS) entry which is preliminary data.</text>
</comment>
<feature type="compositionally biased region" description="Pro residues" evidence="1">
    <location>
        <begin position="258"/>
        <end position="273"/>
    </location>
</feature>
<gene>
    <name evidence="3" type="ORF">E6O75_ATG09328</name>
</gene>
<dbReference type="EMBL" id="SNSC02000023">
    <property type="protein sequence ID" value="TID14249.1"/>
    <property type="molecule type" value="Genomic_DNA"/>
</dbReference>